<keyword evidence="3" id="KW-1185">Reference proteome</keyword>
<dbReference type="PANTHER" id="PTHR31875">
    <property type="entry name" value="PROTEIN DEHYDRATION-INDUCED 19"/>
    <property type="match status" value="1"/>
</dbReference>
<feature type="domain" description="Di19 zinc-binding" evidence="1">
    <location>
        <begin position="70"/>
        <end position="120"/>
    </location>
</feature>
<dbReference type="InterPro" id="IPR033347">
    <property type="entry name" value="Di19"/>
</dbReference>
<dbReference type="PANTHER" id="PTHR31875:SF24">
    <property type="entry name" value="PROTEIN DEHYDRATION-INDUCED 19 HOMOLOG 5"/>
    <property type="match status" value="1"/>
</dbReference>
<evidence type="ECO:0000313" key="2">
    <source>
        <dbReference type="EMBL" id="RXI06644.1"/>
    </source>
</evidence>
<evidence type="ECO:0000313" key="3">
    <source>
        <dbReference type="Proteomes" id="UP000290289"/>
    </source>
</evidence>
<dbReference type="EMBL" id="RDQH01000328">
    <property type="protein sequence ID" value="RXI06644.1"/>
    <property type="molecule type" value="Genomic_DNA"/>
</dbReference>
<dbReference type="Pfam" id="PF05605">
    <property type="entry name" value="zf-Di19"/>
    <property type="match status" value="1"/>
</dbReference>
<dbReference type="Proteomes" id="UP000290289">
    <property type="component" value="Chromosome 2"/>
</dbReference>
<gene>
    <name evidence="2" type="ORF">DVH24_025780</name>
</gene>
<sequence length="197" mass="21939">MEASGGPSGINRRELLESIVELSAPLLASHKRSVHTAKSFSAVHAARLHYDNHMVLEDFEGDDDAKSCFLRPFYYVEIEVPLLCNHLEEEHCFNFKNAVCPLCAANLRKDVIAHFTVHHASSFKHRRKSQKSGLWPGSLAMLGKALLENGRSYAQESAPDPLLSPFIYNISFPDPTGSPKMFVSISIPCHLRPKKVG</sequence>
<name>A0A498KJQ8_MALDO</name>
<reference evidence="2 3" key="1">
    <citation type="submission" date="2018-10" db="EMBL/GenBank/DDBJ databases">
        <title>A high-quality apple genome assembly.</title>
        <authorList>
            <person name="Hu J."/>
        </authorList>
    </citation>
    <scope>NUCLEOTIDE SEQUENCE [LARGE SCALE GENOMIC DNA]</scope>
    <source>
        <strain evidence="3">cv. HFTH1</strain>
        <tissue evidence="2">Young leaf</tissue>
    </source>
</reference>
<protein>
    <recommendedName>
        <fullName evidence="1">Di19 zinc-binding domain-containing protein</fullName>
    </recommendedName>
</protein>
<dbReference type="AlphaFoldDB" id="A0A498KJQ8"/>
<accession>A0A498KJQ8</accession>
<organism evidence="2 3">
    <name type="scientific">Malus domestica</name>
    <name type="common">Apple</name>
    <name type="synonym">Pyrus malus</name>
    <dbReference type="NCBI Taxonomy" id="3750"/>
    <lineage>
        <taxon>Eukaryota</taxon>
        <taxon>Viridiplantae</taxon>
        <taxon>Streptophyta</taxon>
        <taxon>Embryophyta</taxon>
        <taxon>Tracheophyta</taxon>
        <taxon>Spermatophyta</taxon>
        <taxon>Magnoliopsida</taxon>
        <taxon>eudicotyledons</taxon>
        <taxon>Gunneridae</taxon>
        <taxon>Pentapetalae</taxon>
        <taxon>rosids</taxon>
        <taxon>fabids</taxon>
        <taxon>Rosales</taxon>
        <taxon>Rosaceae</taxon>
        <taxon>Amygdaloideae</taxon>
        <taxon>Maleae</taxon>
        <taxon>Malus</taxon>
    </lineage>
</organism>
<comment type="caution">
    <text evidence="2">The sequence shown here is derived from an EMBL/GenBank/DDBJ whole genome shotgun (WGS) entry which is preliminary data.</text>
</comment>
<proteinExistence type="predicted"/>
<dbReference type="InterPro" id="IPR008598">
    <property type="entry name" value="Di19_Zn-bd"/>
</dbReference>
<evidence type="ECO:0000259" key="1">
    <source>
        <dbReference type="Pfam" id="PF05605"/>
    </source>
</evidence>